<feature type="compositionally biased region" description="Polar residues" evidence="1">
    <location>
        <begin position="76"/>
        <end position="98"/>
    </location>
</feature>
<proteinExistence type="predicted"/>
<protein>
    <submittedName>
        <fullName evidence="2">Uncharacterized protein</fullName>
    </submittedName>
</protein>
<feature type="region of interest" description="Disordered" evidence="1">
    <location>
        <begin position="73"/>
        <end position="110"/>
    </location>
</feature>
<dbReference type="OrthoDB" id="3032478at2759"/>
<reference evidence="3" key="1">
    <citation type="journal article" date="2017" name="Nat. Ecol. Evol.">
        <title>Genome expansion and lineage-specific genetic innovations in the forest pathogenic fungi Armillaria.</title>
        <authorList>
            <person name="Sipos G."/>
            <person name="Prasanna A.N."/>
            <person name="Walter M.C."/>
            <person name="O'Connor E."/>
            <person name="Balint B."/>
            <person name="Krizsan K."/>
            <person name="Kiss B."/>
            <person name="Hess J."/>
            <person name="Varga T."/>
            <person name="Slot J."/>
            <person name="Riley R."/>
            <person name="Boka B."/>
            <person name="Rigling D."/>
            <person name="Barry K."/>
            <person name="Lee J."/>
            <person name="Mihaltcheva S."/>
            <person name="LaButti K."/>
            <person name="Lipzen A."/>
            <person name="Waldron R."/>
            <person name="Moloney N.M."/>
            <person name="Sperisen C."/>
            <person name="Kredics L."/>
            <person name="Vagvoelgyi C."/>
            <person name="Patrignani A."/>
            <person name="Fitzpatrick D."/>
            <person name="Nagy I."/>
            <person name="Doyle S."/>
            <person name="Anderson J.B."/>
            <person name="Grigoriev I.V."/>
            <person name="Gueldener U."/>
            <person name="Muensterkoetter M."/>
            <person name="Nagy L.G."/>
        </authorList>
    </citation>
    <scope>NUCLEOTIDE SEQUENCE [LARGE SCALE GENOMIC DNA]</scope>
    <source>
        <strain evidence="3">Ar21-2</strain>
    </source>
</reference>
<evidence type="ECO:0000313" key="3">
    <source>
        <dbReference type="Proteomes" id="UP000217790"/>
    </source>
</evidence>
<organism evidence="2 3">
    <name type="scientific">Armillaria gallica</name>
    <name type="common">Bulbous honey fungus</name>
    <name type="synonym">Armillaria bulbosa</name>
    <dbReference type="NCBI Taxonomy" id="47427"/>
    <lineage>
        <taxon>Eukaryota</taxon>
        <taxon>Fungi</taxon>
        <taxon>Dikarya</taxon>
        <taxon>Basidiomycota</taxon>
        <taxon>Agaricomycotina</taxon>
        <taxon>Agaricomycetes</taxon>
        <taxon>Agaricomycetidae</taxon>
        <taxon>Agaricales</taxon>
        <taxon>Marasmiineae</taxon>
        <taxon>Physalacriaceae</taxon>
        <taxon>Armillaria</taxon>
    </lineage>
</organism>
<gene>
    <name evidence="2" type="ORF">ARMGADRAFT_1033143</name>
</gene>
<evidence type="ECO:0000313" key="2">
    <source>
        <dbReference type="EMBL" id="PBK89602.1"/>
    </source>
</evidence>
<dbReference type="InParanoid" id="A0A2H3DDU0"/>
<name>A0A2H3DDU0_ARMGA</name>
<evidence type="ECO:0000256" key="1">
    <source>
        <dbReference type="SAM" id="MobiDB-lite"/>
    </source>
</evidence>
<accession>A0A2H3DDU0</accession>
<dbReference type="Proteomes" id="UP000217790">
    <property type="component" value="Unassembled WGS sequence"/>
</dbReference>
<dbReference type="EMBL" id="KZ293668">
    <property type="protein sequence ID" value="PBK89602.1"/>
    <property type="molecule type" value="Genomic_DNA"/>
</dbReference>
<keyword evidence="3" id="KW-1185">Reference proteome</keyword>
<sequence length="255" mass="27984">MPRGLPPSHTYPTCPTDVEGKFAGCSTLLEGATFRIASFFTNEQEVQYLRHGRQLRRLLPDRQAGLAESQLAGGIANSSGPRENAVEDSTPQFQNAGTAESPPEATSPETDALDFLTTEGLAGINSISLDKLHTMGPTEAHNMLKLFNTPTFQFASPDRVIQFVQILASVDRRNPQWDTVSAQSFLEMIVDLKHHVLARIREVLQYSPIACRAGTGFTVLSFQIGYFPLLQVTVISLPSAPSHSKTTVLWVRPHP</sequence>
<dbReference type="STRING" id="47427.A0A2H3DDU0"/>
<dbReference type="AlphaFoldDB" id="A0A2H3DDU0"/>